<feature type="domain" description="FMN hydroxy acid dehydrogenase" evidence="9">
    <location>
        <begin position="41"/>
        <end position="420"/>
    </location>
</feature>
<gene>
    <name evidence="10" type="ORF">LTR09_010148</name>
</gene>
<evidence type="ECO:0000256" key="5">
    <source>
        <dbReference type="ARBA" id="ARBA00024042"/>
    </source>
</evidence>
<feature type="binding site" evidence="7">
    <location>
        <position position="313"/>
    </location>
    <ligand>
        <name>FMN</name>
        <dbReference type="ChEBI" id="CHEBI:58210"/>
    </ligand>
</feature>
<feature type="binding site" evidence="7">
    <location>
        <position position="291"/>
    </location>
    <ligand>
        <name>FMN</name>
        <dbReference type="ChEBI" id="CHEBI:58210"/>
    </ligand>
</feature>
<feature type="binding site" evidence="7">
    <location>
        <position position="67"/>
    </location>
    <ligand>
        <name>glyoxylate</name>
        <dbReference type="ChEBI" id="CHEBI:36655"/>
    </ligand>
</feature>
<feature type="binding site" evidence="7">
    <location>
        <position position="211"/>
    </location>
    <ligand>
        <name>glyoxylate</name>
        <dbReference type="ChEBI" id="CHEBI:36655"/>
    </ligand>
</feature>
<dbReference type="InterPro" id="IPR037396">
    <property type="entry name" value="FMN_HAD"/>
</dbReference>
<feature type="binding site" evidence="7">
    <location>
        <position position="202"/>
    </location>
    <ligand>
        <name>FMN</name>
        <dbReference type="ChEBI" id="CHEBI:58210"/>
    </ligand>
</feature>
<evidence type="ECO:0000256" key="1">
    <source>
        <dbReference type="ARBA" id="ARBA00001917"/>
    </source>
</evidence>
<dbReference type="InterPro" id="IPR013785">
    <property type="entry name" value="Aldolase_TIM"/>
</dbReference>
<dbReference type="FunFam" id="3.20.20.70:FF:000132">
    <property type="entry name" value="FMN dependent dehydrogenase"/>
    <property type="match status" value="1"/>
</dbReference>
<feature type="binding site" evidence="7">
    <location>
        <position position="172"/>
    </location>
    <ligand>
        <name>FMN</name>
        <dbReference type="ChEBI" id="CHEBI:58210"/>
    </ligand>
</feature>
<dbReference type="Pfam" id="PF01070">
    <property type="entry name" value="FMN_dh"/>
    <property type="match status" value="1"/>
</dbReference>
<dbReference type="PIRSF" id="PIRSF000138">
    <property type="entry name" value="Al-hdrx_acd_dh"/>
    <property type="match status" value="1"/>
</dbReference>
<comment type="cofactor">
    <cofactor evidence="1">
        <name>FMN</name>
        <dbReference type="ChEBI" id="CHEBI:58210"/>
    </cofactor>
</comment>
<dbReference type="GO" id="GO:0010181">
    <property type="term" value="F:FMN binding"/>
    <property type="evidence" value="ECO:0007669"/>
    <property type="project" value="InterPro"/>
</dbReference>
<evidence type="ECO:0000313" key="10">
    <source>
        <dbReference type="EMBL" id="KAK3048484.1"/>
    </source>
</evidence>
<dbReference type="PROSITE" id="PS51349">
    <property type="entry name" value="FMN_HYDROXY_ACID_DH_2"/>
    <property type="match status" value="1"/>
</dbReference>
<name>A0AAJ0DE91_9PEZI</name>
<evidence type="ECO:0000256" key="7">
    <source>
        <dbReference type="PIRSR" id="PIRSR000138-2"/>
    </source>
</evidence>
<dbReference type="Gene3D" id="3.20.20.70">
    <property type="entry name" value="Aldolase class I"/>
    <property type="match status" value="1"/>
</dbReference>
<keyword evidence="11" id="KW-1185">Reference proteome</keyword>
<feature type="binding site" evidence="7">
    <location>
        <position position="315"/>
    </location>
    <ligand>
        <name>glyoxylate</name>
        <dbReference type="ChEBI" id="CHEBI:36655"/>
    </ligand>
</feature>
<reference evidence="10" key="1">
    <citation type="submission" date="2023-04" db="EMBL/GenBank/DDBJ databases">
        <title>Black Yeasts Isolated from many extreme environments.</title>
        <authorList>
            <person name="Coleine C."/>
            <person name="Stajich J.E."/>
            <person name="Selbmann L."/>
        </authorList>
    </citation>
    <scope>NUCLEOTIDE SEQUENCE</scope>
    <source>
        <strain evidence="10">CCFEE 5312</strain>
    </source>
</reference>
<dbReference type="CDD" id="cd03332">
    <property type="entry name" value="LMO_FMN"/>
    <property type="match status" value="1"/>
</dbReference>
<dbReference type="GO" id="GO:0016491">
    <property type="term" value="F:oxidoreductase activity"/>
    <property type="evidence" value="ECO:0007669"/>
    <property type="project" value="UniProtKB-KW"/>
</dbReference>
<accession>A0AAJ0DE91</accession>
<evidence type="ECO:0000313" key="11">
    <source>
        <dbReference type="Proteomes" id="UP001271007"/>
    </source>
</evidence>
<evidence type="ECO:0000256" key="6">
    <source>
        <dbReference type="PIRSR" id="PIRSR000138-1"/>
    </source>
</evidence>
<evidence type="ECO:0000256" key="3">
    <source>
        <dbReference type="ARBA" id="ARBA00022643"/>
    </source>
</evidence>
<dbReference type="Proteomes" id="UP001271007">
    <property type="component" value="Unassembled WGS sequence"/>
</dbReference>
<sequence length="423" mass="46149">MAAQFKVSDNVAHRTNRTAETRTVHPTDYEKQIYEQGLKYYRPQFTFQASQWQIEAEKLMSADSVGYVSGNAGTGETARKNREAFQKWSIVPKRLVKTKGLSDLSTTVFDKQEPVPIAIAPVGVQQIFNPDGESASAAAAAKENVPYIMSTASSTSIEDVAQANGDGTRWFQLYWPSNEHNDITISMLDRAKKAGFTALFVTLDTYILGWRPSDMDHGYNPFLRSDKIGVAIGFSDPVYRKQFKQKYGCEIEDDMHNAAADWSATIFPGTSHSWEDIKFLQDHWDGPIVLKGIQNAADAEKAVEAGVKGIVVSNHGGRQVDGGPGSLSMLPSIVKAVGDRLDVFFDSGVRCGADIAKALALGADMCLIGRPYAYGLAMGGEEGVSHVLKSLLGDLQLTLHLAGIESVSPKHLNSSVLVREDQL</sequence>
<protein>
    <recommendedName>
        <fullName evidence="9">FMN hydroxy acid dehydrogenase domain-containing protein</fullName>
    </recommendedName>
</protein>
<proteinExistence type="inferred from homology"/>
<evidence type="ECO:0000256" key="2">
    <source>
        <dbReference type="ARBA" id="ARBA00022630"/>
    </source>
</evidence>
<dbReference type="EMBL" id="JAWDJX010000048">
    <property type="protein sequence ID" value="KAK3048484.1"/>
    <property type="molecule type" value="Genomic_DNA"/>
</dbReference>
<feature type="region of interest" description="Disordered" evidence="8">
    <location>
        <begin position="1"/>
        <end position="20"/>
    </location>
</feature>
<dbReference type="PROSITE" id="PS00557">
    <property type="entry name" value="FMN_HYDROXY_ACID_DH_1"/>
    <property type="match status" value="1"/>
</dbReference>
<evidence type="ECO:0000259" key="9">
    <source>
        <dbReference type="PROSITE" id="PS51349"/>
    </source>
</evidence>
<organism evidence="10 11">
    <name type="scientific">Extremus antarcticus</name>
    <dbReference type="NCBI Taxonomy" id="702011"/>
    <lineage>
        <taxon>Eukaryota</taxon>
        <taxon>Fungi</taxon>
        <taxon>Dikarya</taxon>
        <taxon>Ascomycota</taxon>
        <taxon>Pezizomycotina</taxon>
        <taxon>Dothideomycetes</taxon>
        <taxon>Dothideomycetidae</taxon>
        <taxon>Mycosphaerellales</taxon>
        <taxon>Extremaceae</taxon>
        <taxon>Extremus</taxon>
    </lineage>
</organism>
<comment type="caution">
    <text evidence="10">The sequence shown here is derived from an EMBL/GenBank/DDBJ whole genome shotgun (WGS) entry which is preliminary data.</text>
</comment>
<feature type="binding site" evidence="7">
    <location>
        <begin position="369"/>
        <end position="370"/>
    </location>
    <ligand>
        <name>FMN</name>
        <dbReference type="ChEBI" id="CHEBI:58210"/>
    </ligand>
</feature>
<feature type="binding site" evidence="7">
    <location>
        <begin position="121"/>
        <end position="123"/>
    </location>
    <ligand>
        <name>FMN</name>
        <dbReference type="ChEBI" id="CHEBI:58210"/>
    </ligand>
</feature>
<dbReference type="InterPro" id="IPR008259">
    <property type="entry name" value="FMN_hydac_DH_AS"/>
</dbReference>
<comment type="similarity">
    <text evidence="5">Belongs to the FMN-dependent alpha-hydroxy acid dehydrogenase family.</text>
</comment>
<dbReference type="InterPro" id="IPR037350">
    <property type="entry name" value="LMO_FMN"/>
</dbReference>
<evidence type="ECO:0000256" key="8">
    <source>
        <dbReference type="SAM" id="MobiDB-lite"/>
    </source>
</evidence>
<feature type="active site" description="Proton acceptor" evidence="6">
    <location>
        <position position="315"/>
    </location>
</feature>
<dbReference type="InterPro" id="IPR000262">
    <property type="entry name" value="FMN-dep_DH"/>
</dbReference>
<evidence type="ECO:0000256" key="4">
    <source>
        <dbReference type="ARBA" id="ARBA00023002"/>
    </source>
</evidence>
<keyword evidence="2 7" id="KW-0285">Flavoprotein</keyword>
<dbReference type="AlphaFoldDB" id="A0AAJ0DE91"/>
<dbReference type="SUPFAM" id="SSF51395">
    <property type="entry name" value="FMN-linked oxidoreductases"/>
    <property type="match status" value="1"/>
</dbReference>
<feature type="binding site" evidence="7">
    <location>
        <position position="318"/>
    </location>
    <ligand>
        <name>glyoxylate</name>
        <dbReference type="ChEBI" id="CHEBI:36655"/>
    </ligand>
</feature>
<dbReference type="InterPro" id="IPR012133">
    <property type="entry name" value="Alpha-hydoxy_acid_DH_FMN"/>
</dbReference>
<feature type="binding site" evidence="7">
    <location>
        <position position="174"/>
    </location>
    <ligand>
        <name>glyoxylate</name>
        <dbReference type="ChEBI" id="CHEBI:36655"/>
    </ligand>
</feature>
<feature type="binding site" evidence="7">
    <location>
        <begin position="346"/>
        <end position="350"/>
    </location>
    <ligand>
        <name>FMN</name>
        <dbReference type="ChEBI" id="CHEBI:58210"/>
    </ligand>
</feature>
<dbReference type="PANTHER" id="PTHR10578:SF143">
    <property type="entry name" value="FMN-DEPENDENT ALPHA-HYDROXY ACID DEHYDROGENASE PB1A11.03"/>
    <property type="match status" value="1"/>
</dbReference>
<feature type="binding site" evidence="7">
    <location>
        <position position="150"/>
    </location>
    <ligand>
        <name>FMN</name>
        <dbReference type="ChEBI" id="CHEBI:58210"/>
    </ligand>
</feature>
<dbReference type="PANTHER" id="PTHR10578">
    <property type="entry name" value="S -2-HYDROXY-ACID OXIDASE-RELATED"/>
    <property type="match status" value="1"/>
</dbReference>
<keyword evidence="4" id="KW-0560">Oxidoreductase</keyword>
<keyword evidence="3 7" id="KW-0288">FMN</keyword>